<dbReference type="GO" id="GO:0032259">
    <property type="term" value="P:methylation"/>
    <property type="evidence" value="ECO:0007669"/>
    <property type="project" value="UniProtKB-KW"/>
</dbReference>
<keyword evidence="21" id="KW-0804">Transcription</keyword>
<dbReference type="GO" id="GO:0008168">
    <property type="term" value="F:methyltransferase activity"/>
    <property type="evidence" value="ECO:0007669"/>
    <property type="project" value="UniProtKB-KW"/>
</dbReference>
<dbReference type="Gene3D" id="3.40.50.300">
    <property type="entry name" value="P-loop containing nucleotide triphosphate hydrolases"/>
    <property type="match status" value="1"/>
</dbReference>
<keyword evidence="20" id="KW-0805">Transcription regulation</keyword>
<keyword evidence="16" id="KW-0547">Nucleotide-binding</keyword>
<evidence type="ECO:0000256" key="27">
    <source>
        <dbReference type="ARBA" id="ARBA00045980"/>
    </source>
</evidence>
<evidence type="ECO:0000256" key="7">
    <source>
        <dbReference type="ARBA" id="ARBA00017414"/>
    </source>
</evidence>
<comment type="catalytic activity">
    <reaction evidence="1">
        <text>L-glutamyl-[protein] + S-adenosyl-L-methionine = [protein]-L-glutamate 5-O-methyl ester + S-adenosyl-L-homocysteine</text>
        <dbReference type="Rhea" id="RHEA:24452"/>
        <dbReference type="Rhea" id="RHEA-COMP:10208"/>
        <dbReference type="Rhea" id="RHEA-COMP:10311"/>
        <dbReference type="ChEBI" id="CHEBI:29973"/>
        <dbReference type="ChEBI" id="CHEBI:57856"/>
        <dbReference type="ChEBI" id="CHEBI:59789"/>
        <dbReference type="ChEBI" id="CHEBI:82795"/>
    </reaction>
</comment>
<evidence type="ECO:0000256" key="24">
    <source>
        <dbReference type="ARBA" id="ARBA00030066"/>
    </source>
</evidence>
<evidence type="ECO:0000256" key="30">
    <source>
        <dbReference type="ARBA" id="ARBA00065932"/>
    </source>
</evidence>
<dbReference type="AlphaFoldDB" id="A0A813PZX5"/>
<evidence type="ECO:0000256" key="17">
    <source>
        <dbReference type="ARBA" id="ARBA00022801"/>
    </source>
</evidence>
<evidence type="ECO:0000256" key="20">
    <source>
        <dbReference type="ARBA" id="ARBA00023015"/>
    </source>
</evidence>
<dbReference type="Pfam" id="PF01937">
    <property type="entry name" value="ARMT1-like_dom"/>
    <property type="match status" value="1"/>
</dbReference>
<evidence type="ECO:0000259" key="34">
    <source>
        <dbReference type="Pfam" id="PF01937"/>
    </source>
</evidence>
<dbReference type="FunFam" id="3.40.50.300:FF:000399">
    <property type="entry name" value="YLP motif containing 1"/>
    <property type="match status" value="1"/>
</dbReference>
<dbReference type="InterPro" id="IPR039763">
    <property type="entry name" value="ARMT1"/>
</dbReference>
<evidence type="ECO:0000256" key="28">
    <source>
        <dbReference type="ARBA" id="ARBA00048809"/>
    </source>
</evidence>
<dbReference type="InterPro" id="IPR002791">
    <property type="entry name" value="ARMT1-like_metal-bd"/>
</dbReference>
<comment type="catalytic activity">
    <reaction evidence="2">
        <text>beta-D-fructose 1-phosphate + H2O = D-fructose + phosphate</text>
        <dbReference type="Rhea" id="RHEA:35603"/>
        <dbReference type="ChEBI" id="CHEBI:15377"/>
        <dbReference type="ChEBI" id="CHEBI:37721"/>
        <dbReference type="ChEBI" id="CHEBI:43474"/>
        <dbReference type="ChEBI" id="CHEBI:138881"/>
    </reaction>
</comment>
<comment type="similarity">
    <text evidence="6">Belongs to the damage-control phosphatase family. Sugar phosphate phosphatase III subfamily.</text>
</comment>
<evidence type="ECO:0000256" key="11">
    <source>
        <dbReference type="ARBA" id="ARBA00022596"/>
    </source>
</evidence>
<keyword evidence="37" id="KW-1185">Reference proteome</keyword>
<evidence type="ECO:0000256" key="31">
    <source>
        <dbReference type="ARBA" id="ARBA00068971"/>
    </source>
</evidence>
<feature type="domain" description="Damage-control phosphatase ARMT1-like metal-binding" evidence="34">
    <location>
        <begin position="652"/>
        <end position="1043"/>
    </location>
</feature>
<evidence type="ECO:0000256" key="32">
    <source>
        <dbReference type="ARBA" id="ARBA00083294"/>
    </source>
</evidence>
<dbReference type="GO" id="GO:0005524">
    <property type="term" value="F:ATP binding"/>
    <property type="evidence" value="ECO:0007669"/>
    <property type="project" value="UniProtKB-KW"/>
</dbReference>
<keyword evidence="12" id="KW-0489">Methyltransferase</keyword>
<evidence type="ECO:0000256" key="13">
    <source>
        <dbReference type="ARBA" id="ARBA00022679"/>
    </source>
</evidence>
<comment type="catalytic activity">
    <reaction evidence="28">
        <text>beta-D-fructose 6-phosphate = dihydroxyacetone + D-glyceraldehyde 3-phosphate</text>
        <dbReference type="Rhea" id="RHEA:28002"/>
        <dbReference type="ChEBI" id="CHEBI:16016"/>
        <dbReference type="ChEBI" id="CHEBI:57634"/>
        <dbReference type="ChEBI" id="CHEBI:59776"/>
    </reaction>
</comment>
<sequence length="1078" mass="124342">MIPFRGDQFDHFNNGQPVNRHIVRFPQQQHLVQPAQLMYQPPTVHSFPQSYSNNMSIQQQQQQQQQPLLMFVPTRPCPPQPWVHSSPPVPPSLPAPITSMPTSQLAFQHTQPPQPSFSGGTGSSHTSFSSMPNPPQHSFGAGTGIPQPSFSGGTALLKRKSHYLEESDVELPPHFNNASSNELPSLMGISTPSYNNNNNNQQHRFRPANPRMRFPPSGESFNTQLSNSNWNSNDLNTYFIPPQMPPMPPSQSIRNEQQLLTSQLFQKHQLIPIDSILKEPGRSQRPPQIIIFMRGLPGSGKSYVADLIKNEEELQSKGSNKPKILSIDNYFITENQQETKDPKTGKIVKTSTMEYEYDSKIEETYRKSLLKQVRKSIDDRFYPFLIVDQNNEQLVHFRELVDYAEANQFQVYFVELNNDVDSCAQRNIHKRSSDDIRQIQKSWEQLPLRYEILDIRSLLQSDAIDEVEMDDAPPPTETELNEVEDEEEDESQITKKSKWETMMETNPDRLDGVYQRRNSSTAPSSPPIEKRLNNTTISIDEQANELSPNLQSKKKKVRWADAEESALHLHKKAVGFVVGQTEQDWQRMSDDYDPTHFICKIKSKLETYGFSLFIDNHTNKRRVTFSNESNRLLMACPPPLSAKDEKSFAYETIKDRLPLIVTRIVDFLARHRSGIAKQYGEVGENECKSCIGAMDKLRYEIARDKSILLLNDYHTDDLQIWNECLQKEMDQGKVISWFQSSWLLVECYMYRKIAEAFYSTKHLQHIDPFFELKQHTFYASMGAINVLLAQLNVDIEQNIDVVNNKSTIEQQFYNYMEISLWGNQCDLSLSGGAHSSQEHDPFHQITELKSHILINHATSVFNYLLDQQAYLLNFDVSVDFVLDNAGFELLTDLCLADFLISKRLCSRITLYLKCLPWFVSDATKSDFTWLLEQLSNTSADPAWQAAAKRWQQYIQNGQWIVQTHRFFTLPYDYSKMQQISPELYSVMSESKLIIFKGDLNYRKLVGDLRWPVNERFETALRGFQPTSFVVLRTCKADVQLELDLKLVQQVAKLDPRWMVNGKWAVIQAHFKKDTDKEI</sequence>
<dbReference type="PANTHER" id="PTHR12260">
    <property type="entry name" value="DAMAGE-CONTROL PHOSPHATASE ARMT1"/>
    <property type="match status" value="1"/>
</dbReference>
<dbReference type="EMBL" id="CAJNOR010000775">
    <property type="protein sequence ID" value="CAF1004334.1"/>
    <property type="molecule type" value="Genomic_DNA"/>
</dbReference>
<keyword evidence="11" id="KW-0533">Nickel</keyword>
<dbReference type="Pfam" id="PF08433">
    <property type="entry name" value="KTI12"/>
    <property type="match status" value="1"/>
</dbReference>
<evidence type="ECO:0000313" key="35">
    <source>
        <dbReference type="EMBL" id="CAF0758525.1"/>
    </source>
</evidence>
<name>A0A813PZX5_ADIRI</name>
<evidence type="ECO:0000313" key="38">
    <source>
        <dbReference type="Proteomes" id="UP000663852"/>
    </source>
</evidence>
<proteinExistence type="inferred from homology"/>
<feature type="region of interest" description="Disordered" evidence="33">
    <location>
        <begin position="511"/>
        <end position="533"/>
    </location>
</feature>
<organism evidence="35 38">
    <name type="scientific">Adineta ricciae</name>
    <name type="common">Rotifer</name>
    <dbReference type="NCBI Taxonomy" id="249248"/>
    <lineage>
        <taxon>Eukaryota</taxon>
        <taxon>Metazoa</taxon>
        <taxon>Spiralia</taxon>
        <taxon>Gnathifera</taxon>
        <taxon>Rotifera</taxon>
        <taxon>Eurotatoria</taxon>
        <taxon>Bdelloidea</taxon>
        <taxon>Adinetida</taxon>
        <taxon>Adinetidae</taxon>
        <taxon>Adineta</taxon>
    </lineage>
</organism>
<evidence type="ECO:0000256" key="9">
    <source>
        <dbReference type="ARBA" id="ARBA00022491"/>
    </source>
</evidence>
<keyword evidence="23" id="KW-0539">Nucleus</keyword>
<evidence type="ECO:0000256" key="5">
    <source>
        <dbReference type="ARBA" id="ARBA00004324"/>
    </source>
</evidence>
<feature type="compositionally biased region" description="Polar residues" evidence="33">
    <location>
        <begin position="100"/>
        <end position="111"/>
    </location>
</feature>
<dbReference type="GO" id="GO:0006974">
    <property type="term" value="P:DNA damage response"/>
    <property type="evidence" value="ECO:0007669"/>
    <property type="project" value="TreeGrafter"/>
</dbReference>
<evidence type="ECO:0000256" key="23">
    <source>
        <dbReference type="ARBA" id="ARBA00023242"/>
    </source>
</evidence>
<dbReference type="FunFam" id="3.40.50.10880:FF:000002">
    <property type="entry name" value="Acidic residue methyltransferase 1"/>
    <property type="match status" value="1"/>
</dbReference>
<keyword evidence="10" id="KW-1017">Isopeptide bond</keyword>
<protein>
    <recommendedName>
        <fullName evidence="7">Damage-control phosphatase ARMT1</fullName>
    </recommendedName>
    <alternativeName>
        <fullName evidence="26">Acidic residue methyltransferase 1</fullName>
    </alternativeName>
    <alternativeName>
        <fullName evidence="32">Nuclear protein ZAP3</fullName>
    </alternativeName>
    <alternativeName>
        <fullName evidence="24">Protein-glutamate O-methyltransferase</fullName>
    </alternativeName>
    <alternativeName>
        <fullName evidence="25">Sugar phosphate phosphatase ARMT1</fullName>
    </alternativeName>
    <alternativeName>
        <fullName evidence="31">YLP motif-containing protein 1</fullName>
    </alternativeName>
</protein>
<gene>
    <name evidence="35" type="ORF">EDS130_LOCUS2681</name>
    <name evidence="36" type="ORF">XAT740_LOCUS13378</name>
</gene>
<keyword evidence="14" id="KW-0949">S-adenosyl-L-methionine</keyword>
<feature type="region of interest" description="Disordered" evidence="33">
    <location>
        <begin position="465"/>
        <end position="496"/>
    </location>
</feature>
<dbReference type="Gene3D" id="3.40.50.10880">
    <property type="entry name" value="Uncharacterised protein PF01937, DUF89, domain 3"/>
    <property type="match status" value="1"/>
</dbReference>
<evidence type="ECO:0000256" key="29">
    <source>
        <dbReference type="ARBA" id="ARBA00058677"/>
    </source>
</evidence>
<evidence type="ECO:0000256" key="1">
    <source>
        <dbReference type="ARBA" id="ARBA00000807"/>
    </source>
</evidence>
<evidence type="ECO:0000256" key="3">
    <source>
        <dbReference type="ARBA" id="ARBA00001936"/>
    </source>
</evidence>
<evidence type="ECO:0000256" key="6">
    <source>
        <dbReference type="ARBA" id="ARBA00009519"/>
    </source>
</evidence>
<dbReference type="EMBL" id="CAJNOJ010000006">
    <property type="protein sequence ID" value="CAF0758525.1"/>
    <property type="molecule type" value="Genomic_DNA"/>
</dbReference>
<evidence type="ECO:0000256" key="4">
    <source>
        <dbReference type="ARBA" id="ARBA00001967"/>
    </source>
</evidence>
<comment type="cofactor">
    <cofactor evidence="4">
        <name>Ni(2+)</name>
        <dbReference type="ChEBI" id="CHEBI:49786"/>
    </cofactor>
</comment>
<evidence type="ECO:0000256" key="8">
    <source>
        <dbReference type="ARBA" id="ARBA00022481"/>
    </source>
</evidence>
<evidence type="ECO:0000256" key="10">
    <source>
        <dbReference type="ARBA" id="ARBA00022499"/>
    </source>
</evidence>
<evidence type="ECO:0000256" key="21">
    <source>
        <dbReference type="ARBA" id="ARBA00023163"/>
    </source>
</evidence>
<feature type="compositionally biased region" description="Pro residues" evidence="33">
    <location>
        <begin position="79"/>
        <end position="94"/>
    </location>
</feature>
<dbReference type="OrthoDB" id="541375at2759"/>
<dbReference type="GO" id="GO:0016791">
    <property type="term" value="F:phosphatase activity"/>
    <property type="evidence" value="ECO:0007669"/>
    <property type="project" value="TreeGrafter"/>
</dbReference>
<keyword evidence="17" id="KW-0378">Hydrolase</keyword>
<keyword evidence="18" id="KW-0067">ATP-binding</keyword>
<evidence type="ECO:0000313" key="37">
    <source>
        <dbReference type="Proteomes" id="UP000663828"/>
    </source>
</evidence>
<keyword evidence="22" id="KW-0464">Manganese</keyword>
<accession>A0A813PZX5</accession>
<comment type="subunit">
    <text evidence="30">Interacts with PPP1CA and NCOA5. Forms a complex with ILF2, ILF3, KHDRBS1, RBMX, NCOA5 and PPP1CA.</text>
</comment>
<evidence type="ECO:0000256" key="12">
    <source>
        <dbReference type="ARBA" id="ARBA00022603"/>
    </source>
</evidence>
<dbReference type="GO" id="GO:0046872">
    <property type="term" value="F:metal ion binding"/>
    <property type="evidence" value="ECO:0007669"/>
    <property type="project" value="UniProtKB-KW"/>
</dbReference>
<keyword evidence="9" id="KW-0678">Repressor</keyword>
<dbReference type="GO" id="GO:0016607">
    <property type="term" value="C:nuclear speck"/>
    <property type="evidence" value="ECO:0007669"/>
    <property type="project" value="UniProtKB-SubCell"/>
</dbReference>
<dbReference type="SUPFAM" id="SSF111321">
    <property type="entry name" value="AF1104-like"/>
    <property type="match status" value="1"/>
</dbReference>
<keyword evidence="8" id="KW-0488">Methylation</keyword>
<comment type="caution">
    <text evidence="35">The sequence shown here is derived from an EMBL/GenBank/DDBJ whole genome shotgun (WGS) entry which is preliminary data.</text>
</comment>
<keyword evidence="19" id="KW-0832">Ubl conjugation</keyword>
<evidence type="ECO:0000313" key="36">
    <source>
        <dbReference type="EMBL" id="CAF1004334.1"/>
    </source>
</evidence>
<keyword evidence="13" id="KW-0808">Transferase</keyword>
<dbReference type="SUPFAM" id="SSF52540">
    <property type="entry name" value="P-loop containing nucleoside triphosphate hydrolases"/>
    <property type="match status" value="1"/>
</dbReference>
<evidence type="ECO:0000256" key="16">
    <source>
        <dbReference type="ARBA" id="ARBA00022741"/>
    </source>
</evidence>
<dbReference type="Proteomes" id="UP000663852">
    <property type="component" value="Unassembled WGS sequence"/>
</dbReference>
<evidence type="ECO:0000256" key="22">
    <source>
        <dbReference type="ARBA" id="ARBA00023211"/>
    </source>
</evidence>
<evidence type="ECO:0000256" key="14">
    <source>
        <dbReference type="ARBA" id="ARBA00022691"/>
    </source>
</evidence>
<evidence type="ECO:0000256" key="19">
    <source>
        <dbReference type="ARBA" id="ARBA00022843"/>
    </source>
</evidence>
<keyword evidence="15" id="KW-0479">Metal-binding</keyword>
<comment type="subcellular location">
    <subcellularLocation>
        <location evidence="5">Nucleus speckle</location>
    </subcellularLocation>
</comment>
<reference evidence="35" key="1">
    <citation type="submission" date="2021-02" db="EMBL/GenBank/DDBJ databases">
        <authorList>
            <person name="Nowell W R."/>
        </authorList>
    </citation>
    <scope>NUCLEOTIDE SEQUENCE</scope>
</reference>
<comment type="function">
    <text evidence="27">Metal-dependent phosphatase that shows phosphatase activity against several substrates, including fructose-1-phosphate and fructose-6-phosphate. Its preference for fructose-1-phosphate, a strong glycating agent that causes DNA damage rather than a canonical yeast metabolite, suggests a damage-control function in hexose phosphate metabolism. Has also been shown to have O-methyltransferase activity that methylates glutamate residues of target proteins to form gamma-glutamyl methyl ester residues. Possibly methylates PCNA, suggesting it is involved in the DNA damage response.</text>
</comment>
<comment type="cofactor">
    <cofactor evidence="3">
        <name>Mn(2+)</name>
        <dbReference type="ChEBI" id="CHEBI:29035"/>
    </cofactor>
</comment>
<evidence type="ECO:0000256" key="33">
    <source>
        <dbReference type="SAM" id="MobiDB-lite"/>
    </source>
</evidence>
<dbReference type="InterPro" id="IPR036075">
    <property type="entry name" value="ARMT-1-like_metal-bd_sf"/>
</dbReference>
<evidence type="ECO:0000256" key="26">
    <source>
        <dbReference type="ARBA" id="ARBA00032801"/>
    </source>
</evidence>
<evidence type="ECO:0000256" key="2">
    <source>
        <dbReference type="ARBA" id="ARBA00001326"/>
    </source>
</evidence>
<dbReference type="InterPro" id="IPR027417">
    <property type="entry name" value="P-loop_NTPase"/>
</dbReference>
<dbReference type="Proteomes" id="UP000663828">
    <property type="component" value="Unassembled WGS sequence"/>
</dbReference>
<feature type="region of interest" description="Disordered" evidence="33">
    <location>
        <begin position="79"/>
        <end position="153"/>
    </location>
</feature>
<evidence type="ECO:0000256" key="18">
    <source>
        <dbReference type="ARBA" id="ARBA00022840"/>
    </source>
</evidence>
<evidence type="ECO:0000256" key="15">
    <source>
        <dbReference type="ARBA" id="ARBA00022723"/>
    </source>
</evidence>
<feature type="compositionally biased region" description="Acidic residues" evidence="33">
    <location>
        <begin position="479"/>
        <end position="491"/>
    </location>
</feature>
<comment type="function">
    <text evidence="29">Plays a role in the reduction of telomerase activity during differentiation of embryonic stem cells by binding to the core promoter of TERT and controlling its down-regulation.</text>
</comment>
<dbReference type="InterPro" id="IPR013641">
    <property type="entry name" value="KTI12/PSTK"/>
</dbReference>
<dbReference type="PANTHER" id="PTHR12260:SF6">
    <property type="entry name" value="DAMAGE-CONTROL PHOSPHATASE ARMT1"/>
    <property type="match status" value="1"/>
</dbReference>
<dbReference type="Gene3D" id="1.20.930.60">
    <property type="match status" value="1"/>
</dbReference>
<evidence type="ECO:0000256" key="25">
    <source>
        <dbReference type="ARBA" id="ARBA00030842"/>
    </source>
</evidence>